<organism evidence="2 3">
    <name type="scientific">Prymnesium parvum</name>
    <name type="common">Toxic golden alga</name>
    <dbReference type="NCBI Taxonomy" id="97485"/>
    <lineage>
        <taxon>Eukaryota</taxon>
        <taxon>Haptista</taxon>
        <taxon>Haptophyta</taxon>
        <taxon>Prymnesiophyceae</taxon>
        <taxon>Prymnesiales</taxon>
        <taxon>Prymnesiaceae</taxon>
        <taxon>Prymnesium</taxon>
    </lineage>
</organism>
<sequence length="280" mass="30338">MRAFALLLLLSVADALRFGVTSARNAPDAKSSVPPTISRRALGLGVAGMLAVANSPARAIEEGLTLEDLPPKAQQAYNQYWPAIQLAGDFYVFELRELIGYPGRWDQIGALTETTNIGSAASVSKLDREFLTPMRILALSFPPDAGGEEMQEALTDFQAAMFRMSRQARTGQTTGNLADPSKKDIAALEMTWNAGASALNRFFEALNTATSTKRLVTIPANGVNYPRSKKLYTQLQKDAALCRNRGGEQLAGIWGNLMVYGTVPGVNPCGNVNLQNYFMQ</sequence>
<accession>A0AB34JSS5</accession>
<dbReference type="Proteomes" id="UP001515480">
    <property type="component" value="Unassembled WGS sequence"/>
</dbReference>
<keyword evidence="3" id="KW-1185">Reference proteome</keyword>
<feature type="signal peptide" evidence="1">
    <location>
        <begin position="1"/>
        <end position="15"/>
    </location>
</feature>
<keyword evidence="1" id="KW-0732">Signal</keyword>
<evidence type="ECO:0000313" key="3">
    <source>
        <dbReference type="Proteomes" id="UP001515480"/>
    </source>
</evidence>
<gene>
    <name evidence="2" type="ORF">AB1Y20_020161</name>
</gene>
<comment type="caution">
    <text evidence="2">The sequence shown here is derived from an EMBL/GenBank/DDBJ whole genome shotgun (WGS) entry which is preliminary data.</text>
</comment>
<dbReference type="AlphaFoldDB" id="A0AB34JSS5"/>
<name>A0AB34JSS5_PRYPA</name>
<evidence type="ECO:0000313" key="2">
    <source>
        <dbReference type="EMBL" id="KAL1525299.1"/>
    </source>
</evidence>
<protein>
    <submittedName>
        <fullName evidence="2">Uncharacterized protein</fullName>
    </submittedName>
</protein>
<proteinExistence type="predicted"/>
<feature type="chain" id="PRO_5044324071" evidence="1">
    <location>
        <begin position="16"/>
        <end position="280"/>
    </location>
</feature>
<dbReference type="EMBL" id="JBGBPQ010000004">
    <property type="protein sequence ID" value="KAL1525299.1"/>
    <property type="molecule type" value="Genomic_DNA"/>
</dbReference>
<evidence type="ECO:0000256" key="1">
    <source>
        <dbReference type="SAM" id="SignalP"/>
    </source>
</evidence>
<reference evidence="2 3" key="1">
    <citation type="journal article" date="2024" name="Science">
        <title>Giant polyketide synthase enzymes in the biosynthesis of giant marine polyether toxins.</title>
        <authorList>
            <person name="Fallon T.R."/>
            <person name="Shende V.V."/>
            <person name="Wierzbicki I.H."/>
            <person name="Pendleton A.L."/>
            <person name="Watervoot N.F."/>
            <person name="Auber R.P."/>
            <person name="Gonzalez D.J."/>
            <person name="Wisecaver J.H."/>
            <person name="Moore B.S."/>
        </authorList>
    </citation>
    <scope>NUCLEOTIDE SEQUENCE [LARGE SCALE GENOMIC DNA]</scope>
    <source>
        <strain evidence="2 3">12B1</strain>
    </source>
</reference>